<proteinExistence type="predicted"/>
<accession>A0A7C4CCW2</accession>
<evidence type="ECO:0000256" key="1">
    <source>
        <dbReference type="SAM" id="SignalP"/>
    </source>
</evidence>
<keyword evidence="1" id="KW-0732">Signal</keyword>
<dbReference type="AlphaFoldDB" id="A0A7C4CCW2"/>
<feature type="signal peptide" evidence="1">
    <location>
        <begin position="1"/>
        <end position="19"/>
    </location>
</feature>
<name>A0A7C4CCW2_UNCW3</name>
<evidence type="ECO:0000313" key="2">
    <source>
        <dbReference type="EMBL" id="HGK27808.1"/>
    </source>
</evidence>
<dbReference type="EMBL" id="DSUT01000043">
    <property type="protein sequence ID" value="HGK27808.1"/>
    <property type="molecule type" value="Genomic_DNA"/>
</dbReference>
<protein>
    <submittedName>
        <fullName evidence="2">Uncharacterized protein</fullName>
    </submittedName>
</protein>
<sequence>MRRYTWLLLACVVPAVTMFCGKPAPKPAAPTPAGIDMSTLPEFLRYPGAVATERIPVSTPAGTGTVWTLVTTDPIAQVSDWFRASAEKAGWQKPPEMHAGQTQMLEWEKPDKSEVVKLMLYPKVGQTAISIAHRWN</sequence>
<organism evidence="2">
    <name type="scientific">candidate division WOR-3 bacterium</name>
    <dbReference type="NCBI Taxonomy" id="2052148"/>
    <lineage>
        <taxon>Bacteria</taxon>
        <taxon>Bacteria division WOR-3</taxon>
    </lineage>
</organism>
<feature type="chain" id="PRO_5028481839" evidence="1">
    <location>
        <begin position="20"/>
        <end position="136"/>
    </location>
</feature>
<reference evidence="2" key="1">
    <citation type="journal article" date="2020" name="mSystems">
        <title>Genome- and Community-Level Interaction Insights into Carbon Utilization and Element Cycling Functions of Hydrothermarchaeota in Hydrothermal Sediment.</title>
        <authorList>
            <person name="Zhou Z."/>
            <person name="Liu Y."/>
            <person name="Xu W."/>
            <person name="Pan J."/>
            <person name="Luo Z.H."/>
            <person name="Li M."/>
        </authorList>
    </citation>
    <scope>NUCLEOTIDE SEQUENCE [LARGE SCALE GENOMIC DNA]</scope>
    <source>
        <strain evidence="2">SpSt-488</strain>
    </source>
</reference>
<gene>
    <name evidence="2" type="ORF">ENS41_02505</name>
</gene>
<comment type="caution">
    <text evidence="2">The sequence shown here is derived from an EMBL/GenBank/DDBJ whole genome shotgun (WGS) entry which is preliminary data.</text>
</comment>